<dbReference type="NCBIfam" id="TIGR03696">
    <property type="entry name" value="Rhs_assc_core"/>
    <property type="match status" value="1"/>
</dbReference>
<feature type="region of interest" description="Disordered" evidence="1">
    <location>
        <begin position="220"/>
        <end position="295"/>
    </location>
</feature>
<dbReference type="Gene3D" id="2.180.10.10">
    <property type="entry name" value="RHS repeat-associated core"/>
    <property type="match status" value="1"/>
</dbReference>
<dbReference type="InterPro" id="IPR022385">
    <property type="entry name" value="Rhs_assc_core"/>
</dbReference>
<proteinExistence type="predicted"/>
<dbReference type="InterPro" id="IPR050708">
    <property type="entry name" value="T6SS_VgrG/RHS"/>
</dbReference>
<feature type="compositionally biased region" description="Basic and acidic residues" evidence="1">
    <location>
        <begin position="275"/>
        <end position="295"/>
    </location>
</feature>
<dbReference type="Proteomes" id="UP000253727">
    <property type="component" value="Unassembled WGS sequence"/>
</dbReference>
<evidence type="ECO:0008006" key="4">
    <source>
        <dbReference type="Google" id="ProtNLM"/>
    </source>
</evidence>
<organism evidence="2 3">
    <name type="scientific">Alteripontixanthobacter maritimus</name>
    <dbReference type="NCBI Taxonomy" id="2161824"/>
    <lineage>
        <taxon>Bacteria</taxon>
        <taxon>Pseudomonadati</taxon>
        <taxon>Pseudomonadota</taxon>
        <taxon>Alphaproteobacteria</taxon>
        <taxon>Sphingomonadales</taxon>
        <taxon>Erythrobacteraceae</taxon>
        <taxon>Alteripontixanthobacter</taxon>
    </lineage>
</organism>
<dbReference type="RefSeq" id="WP_230079801.1">
    <property type="nucleotide sequence ID" value="NZ_QBKA01000002.1"/>
</dbReference>
<feature type="compositionally biased region" description="Basic residues" evidence="1">
    <location>
        <begin position="236"/>
        <end position="246"/>
    </location>
</feature>
<feature type="compositionally biased region" description="Basic and acidic residues" evidence="1">
    <location>
        <begin position="247"/>
        <end position="260"/>
    </location>
</feature>
<name>A0A369Q5X6_9SPHN</name>
<sequence length="295" mass="31972">MVDYLYDGDAMVGEYAWNNVLKQRHVHGTNADADDALMSFAGTDTSHGNVRFLYANARGSIVLSAKQFASDPRINTYDEYGIPGAGNQGRFQYTGQAWLEELGMYYYKARIYSPTLGRFLQTDPIGYEDQLNLYAYVGNDPVNNVDPTGEILKEVGGFIVGAGAEVAYQTLVEGKELDDVDIGDVLVAGVATGAGYGAVKQAGKAYKAYKAYKGTKKGTKAAKKYTQNKTREGSQRKIKNAKFRERKAKERSKAAAKDAAKAAGTAAGSVAGAKAAKEGSPEVTPRDLKERDERR</sequence>
<dbReference type="PRINTS" id="PR00394">
    <property type="entry name" value="RHSPROTEIN"/>
</dbReference>
<dbReference type="EMBL" id="QBKA01000002">
    <property type="protein sequence ID" value="RDC58915.1"/>
    <property type="molecule type" value="Genomic_DNA"/>
</dbReference>
<comment type="caution">
    <text evidence="2">The sequence shown here is derived from an EMBL/GenBank/DDBJ whole genome shotgun (WGS) entry which is preliminary data.</text>
</comment>
<reference evidence="2 3" key="1">
    <citation type="submission" date="2018-04" db="EMBL/GenBank/DDBJ databases">
        <title>Altererythrobacter sp. HME9302 genome sequencing and assembly.</title>
        <authorList>
            <person name="Kang H."/>
            <person name="Kim H."/>
            <person name="Joh K."/>
        </authorList>
    </citation>
    <scope>NUCLEOTIDE SEQUENCE [LARGE SCALE GENOMIC DNA]</scope>
    <source>
        <strain evidence="2 3">HME9302</strain>
    </source>
</reference>
<feature type="compositionally biased region" description="Low complexity" evidence="1">
    <location>
        <begin position="261"/>
        <end position="274"/>
    </location>
</feature>
<dbReference type="AlphaFoldDB" id="A0A369Q5X6"/>
<dbReference type="PANTHER" id="PTHR32305">
    <property type="match status" value="1"/>
</dbReference>
<evidence type="ECO:0000313" key="2">
    <source>
        <dbReference type="EMBL" id="RDC58915.1"/>
    </source>
</evidence>
<protein>
    <recommendedName>
        <fullName evidence="4">RHS repeat-associated core domain-containing protein</fullName>
    </recommendedName>
</protein>
<evidence type="ECO:0000313" key="3">
    <source>
        <dbReference type="Proteomes" id="UP000253727"/>
    </source>
</evidence>
<dbReference type="PANTHER" id="PTHR32305:SF15">
    <property type="entry name" value="PROTEIN RHSA-RELATED"/>
    <property type="match status" value="1"/>
</dbReference>
<keyword evidence="3" id="KW-1185">Reference proteome</keyword>
<accession>A0A369Q5X6</accession>
<gene>
    <name evidence="2" type="ORF">HME9302_00091</name>
</gene>
<evidence type="ECO:0000256" key="1">
    <source>
        <dbReference type="SAM" id="MobiDB-lite"/>
    </source>
</evidence>